<sequence>MFTLTLAFVILVASQSLIPRTLFVVLLAALFMGWVVMLTWAAFVIPPAAIKGFFEANYHPDTNVRALQRGEITIEEYVRRKGDTASTSNALPTSSRHTSDAQRKA</sequence>
<evidence type="ECO:0000313" key="4">
    <source>
        <dbReference type="Proteomes" id="UP001265700"/>
    </source>
</evidence>
<keyword evidence="2" id="KW-1133">Transmembrane helix</keyword>
<gene>
    <name evidence="3" type="ORF">J2W49_004673</name>
</gene>
<feature type="transmembrane region" description="Helical" evidence="2">
    <location>
        <begin position="24"/>
        <end position="45"/>
    </location>
</feature>
<reference evidence="3 4" key="1">
    <citation type="submission" date="2023-07" db="EMBL/GenBank/DDBJ databases">
        <title>Sorghum-associated microbial communities from plants grown in Nebraska, USA.</title>
        <authorList>
            <person name="Schachtman D."/>
        </authorList>
    </citation>
    <scope>NUCLEOTIDE SEQUENCE [LARGE SCALE GENOMIC DNA]</scope>
    <source>
        <strain evidence="3 4">4249</strain>
    </source>
</reference>
<keyword evidence="4" id="KW-1185">Reference proteome</keyword>
<name>A0ABU1WTS8_9BURK</name>
<evidence type="ECO:0000256" key="2">
    <source>
        <dbReference type="SAM" id="Phobius"/>
    </source>
</evidence>
<dbReference type="EMBL" id="JAVDWU010000013">
    <property type="protein sequence ID" value="MDR7152695.1"/>
    <property type="molecule type" value="Genomic_DNA"/>
</dbReference>
<comment type="caution">
    <text evidence="3">The sequence shown here is derived from an EMBL/GenBank/DDBJ whole genome shotgun (WGS) entry which is preliminary data.</text>
</comment>
<evidence type="ECO:0000256" key="1">
    <source>
        <dbReference type="SAM" id="MobiDB-lite"/>
    </source>
</evidence>
<evidence type="ECO:0000313" key="3">
    <source>
        <dbReference type="EMBL" id="MDR7152695.1"/>
    </source>
</evidence>
<protein>
    <recommendedName>
        <fullName evidence="5">SHOCT domain-containing protein</fullName>
    </recommendedName>
</protein>
<feature type="compositionally biased region" description="Polar residues" evidence="1">
    <location>
        <begin position="84"/>
        <end position="96"/>
    </location>
</feature>
<keyword evidence="2" id="KW-0812">Transmembrane</keyword>
<accession>A0ABU1WTS8</accession>
<proteinExistence type="predicted"/>
<feature type="region of interest" description="Disordered" evidence="1">
    <location>
        <begin position="80"/>
        <end position="105"/>
    </location>
</feature>
<evidence type="ECO:0008006" key="5">
    <source>
        <dbReference type="Google" id="ProtNLM"/>
    </source>
</evidence>
<keyword evidence="2" id="KW-0472">Membrane</keyword>
<dbReference type="RefSeq" id="WP_310321698.1">
    <property type="nucleotide sequence ID" value="NZ_JAVDWU010000013.1"/>
</dbReference>
<organism evidence="3 4">
    <name type="scientific">Hydrogenophaga palleronii</name>
    <dbReference type="NCBI Taxonomy" id="65655"/>
    <lineage>
        <taxon>Bacteria</taxon>
        <taxon>Pseudomonadati</taxon>
        <taxon>Pseudomonadota</taxon>
        <taxon>Betaproteobacteria</taxon>
        <taxon>Burkholderiales</taxon>
        <taxon>Comamonadaceae</taxon>
        <taxon>Hydrogenophaga</taxon>
    </lineage>
</organism>
<dbReference type="Proteomes" id="UP001265700">
    <property type="component" value="Unassembled WGS sequence"/>
</dbReference>